<feature type="repeat" description="TPR" evidence="3">
    <location>
        <begin position="558"/>
        <end position="591"/>
    </location>
</feature>
<sequence>MDNKNLKQGASDSSSSSSSTASNTNKSSSVAAGATTVVSRSATLPRPVRRIIQNFLLVWLDANIDETKEDFKNSLQDLRKLVASITTFKDPQQCVNFLSELKKEKIFLIVSGALGQQIVPEIQAMPQLETIYVFCDNESYHEEWTKTVSRVKGVYTDIKSIFQALEIDRERCDRAMISISFKGLDPLFMYTQLLKETLLEIEDDYRQSIKDLAEYCREQDDIPEDQIKQVENEYRNHTPIWWYTAETFIYSMLNRGLRQMDVNIMLRMGFFIRHLHNHIAQLHREQQGSMPIKFQVFHAQGLSNEDFEKMKKTKGGLMSFNNFLLTNRDRKTSLENYARPATRNPTSVGILFVMTIDTAICTKLSTPFAEVSKVSYYKDQEEQILFSTHTIFRIDRIERIEDKHTDRLWQINLTFEDNQDDDFNKLTARLREELRWTTGWSRFGDILIHLGEFAKAEHLCKTLIEKASNDKERSDYYQQLGKVYTDMGEYSKALSSYERSLEIRKIALPPNHPDLAISYSNIGLIYDNMGEYSKALSSYERSLAIRKIALPPNHPYLATSYNNIGIMYKNKGEYSKALLSYERSLEIRKIVLPPNHPDLAASYNNIGIVYNSMGEYSKALSLYEQSLEIKKIALNENHLDLALSYNNIGVVHQNMGEYSKALSSYERSLEIKKIALPSNHPVLATSYNNIGMVYGKMGDYSKALSSYERSLEIRKIALSPNHPCLATSYNHIALPPNHPDLAASYNSIALPPNHPDLATSYNNIAIVYKNMGEYSKALSSYERSLEIRKIVLPPNHPDLAASYNNIGIVYDSMGVYSKSLSSYERSLEIQKIALPPNHPDLAASYNNIGAVHNSMGEYSKALSYYEKDLEISLKALPPNHPSLAASYNNIGAVYDNMEEYSKALSSYERSLEIQKVALPPNHPDLATSYNNIGIVYKNMGEYSQAFRYYKEAEEIWKKSLPSNHPHIALVK</sequence>
<dbReference type="PANTHER" id="PTHR45641:SF1">
    <property type="entry name" value="AAA+ ATPASE DOMAIN-CONTAINING PROTEIN"/>
    <property type="match status" value="1"/>
</dbReference>
<keyword evidence="8" id="KW-1185">Reference proteome</keyword>
<accession>A0A815RUL4</accession>
<evidence type="ECO:0000313" key="6">
    <source>
        <dbReference type="EMBL" id="CAF1648395.1"/>
    </source>
</evidence>
<evidence type="ECO:0000256" key="1">
    <source>
        <dbReference type="ARBA" id="ARBA00022737"/>
    </source>
</evidence>
<reference evidence="5" key="1">
    <citation type="submission" date="2021-02" db="EMBL/GenBank/DDBJ databases">
        <authorList>
            <person name="Nowell W R."/>
        </authorList>
    </citation>
    <scope>NUCLEOTIDE SEQUENCE</scope>
</reference>
<dbReference type="PANTHER" id="PTHR45641">
    <property type="entry name" value="TETRATRICOPEPTIDE REPEAT PROTEIN (AFU_ORTHOLOGUE AFUA_6G03870)"/>
    <property type="match status" value="1"/>
</dbReference>
<name>A0A815RUL4_9BILA</name>
<feature type="repeat" description="TPR" evidence="3">
    <location>
        <begin position="842"/>
        <end position="875"/>
    </location>
</feature>
<dbReference type="Pfam" id="PF13374">
    <property type="entry name" value="TPR_10"/>
    <property type="match status" value="1"/>
</dbReference>
<proteinExistence type="predicted"/>
<feature type="region of interest" description="Disordered" evidence="4">
    <location>
        <begin position="1"/>
        <end position="27"/>
    </location>
</feature>
<dbReference type="Pfam" id="PF13424">
    <property type="entry name" value="TPR_12"/>
    <property type="match status" value="5"/>
</dbReference>
<dbReference type="PROSITE" id="PS50293">
    <property type="entry name" value="TPR_REGION"/>
    <property type="match status" value="10"/>
</dbReference>
<dbReference type="AlphaFoldDB" id="A0A815RUL4"/>
<dbReference type="PRINTS" id="PR00381">
    <property type="entry name" value="KINESINLIGHT"/>
</dbReference>
<comment type="caution">
    <text evidence="5">The sequence shown here is derived from an EMBL/GenBank/DDBJ whole genome shotgun (WGS) entry which is preliminary data.</text>
</comment>
<organism evidence="5 7">
    <name type="scientific">Rotaria sordida</name>
    <dbReference type="NCBI Taxonomy" id="392033"/>
    <lineage>
        <taxon>Eukaryota</taxon>
        <taxon>Metazoa</taxon>
        <taxon>Spiralia</taxon>
        <taxon>Gnathifera</taxon>
        <taxon>Rotifera</taxon>
        <taxon>Eurotatoria</taxon>
        <taxon>Bdelloidea</taxon>
        <taxon>Philodinida</taxon>
        <taxon>Philodinidae</taxon>
        <taxon>Rotaria</taxon>
    </lineage>
</organism>
<feature type="repeat" description="TPR" evidence="3">
    <location>
        <begin position="474"/>
        <end position="507"/>
    </location>
</feature>
<dbReference type="SUPFAM" id="SSF56399">
    <property type="entry name" value="ADP-ribosylation"/>
    <property type="match status" value="1"/>
</dbReference>
<dbReference type="Gene3D" id="1.25.40.10">
    <property type="entry name" value="Tetratricopeptide repeat domain"/>
    <property type="match status" value="4"/>
</dbReference>
<dbReference type="SMART" id="SM00028">
    <property type="entry name" value="TPR"/>
    <property type="match status" value="12"/>
</dbReference>
<evidence type="ECO:0000313" key="8">
    <source>
        <dbReference type="Proteomes" id="UP000663870"/>
    </source>
</evidence>
<dbReference type="Pfam" id="PF13181">
    <property type="entry name" value="TPR_8"/>
    <property type="match status" value="1"/>
</dbReference>
<feature type="non-terminal residue" evidence="5">
    <location>
        <position position="1"/>
    </location>
</feature>
<dbReference type="Proteomes" id="UP000663870">
    <property type="component" value="Unassembled WGS sequence"/>
</dbReference>
<evidence type="ECO:0000313" key="7">
    <source>
        <dbReference type="Proteomes" id="UP000663854"/>
    </source>
</evidence>
<dbReference type="SUPFAM" id="SSF81901">
    <property type="entry name" value="HCP-like"/>
    <property type="match status" value="1"/>
</dbReference>
<feature type="repeat" description="TPR" evidence="3">
    <location>
        <begin position="684"/>
        <end position="717"/>
    </location>
</feature>
<feature type="repeat" description="TPR" evidence="3">
    <location>
        <begin position="758"/>
        <end position="791"/>
    </location>
</feature>
<dbReference type="InterPro" id="IPR011990">
    <property type="entry name" value="TPR-like_helical_dom_sf"/>
</dbReference>
<evidence type="ECO:0008006" key="9">
    <source>
        <dbReference type="Google" id="ProtNLM"/>
    </source>
</evidence>
<dbReference type="SUPFAM" id="SSF48452">
    <property type="entry name" value="TPR-like"/>
    <property type="match status" value="1"/>
</dbReference>
<feature type="repeat" description="TPR" evidence="3">
    <location>
        <begin position="884"/>
        <end position="917"/>
    </location>
</feature>
<dbReference type="InterPro" id="IPR019734">
    <property type="entry name" value="TPR_rpt"/>
</dbReference>
<dbReference type="PROSITE" id="PS50005">
    <property type="entry name" value="TPR"/>
    <property type="match status" value="11"/>
</dbReference>
<evidence type="ECO:0000313" key="5">
    <source>
        <dbReference type="EMBL" id="CAF1481674.1"/>
    </source>
</evidence>
<dbReference type="Proteomes" id="UP000663854">
    <property type="component" value="Unassembled WGS sequence"/>
</dbReference>
<dbReference type="EMBL" id="CAJNOL010010233">
    <property type="protein sequence ID" value="CAF1648395.1"/>
    <property type="molecule type" value="Genomic_DNA"/>
</dbReference>
<keyword evidence="2 3" id="KW-0802">TPR repeat</keyword>
<dbReference type="Gene3D" id="3.90.176.10">
    <property type="entry name" value="Toxin ADP-ribosyltransferase, Chain A, domain 1"/>
    <property type="match status" value="1"/>
</dbReference>
<evidence type="ECO:0000256" key="3">
    <source>
        <dbReference type="PROSITE-ProRule" id="PRU00339"/>
    </source>
</evidence>
<protein>
    <recommendedName>
        <fullName evidence="9">UDP-N-acetylglucosamine--peptide N-acetylglucosaminyltransferase SPINDLY</fullName>
    </recommendedName>
</protein>
<keyword evidence="1" id="KW-0677">Repeat</keyword>
<feature type="repeat" description="TPR" evidence="3">
    <location>
        <begin position="600"/>
        <end position="633"/>
    </location>
</feature>
<evidence type="ECO:0000256" key="4">
    <source>
        <dbReference type="SAM" id="MobiDB-lite"/>
    </source>
</evidence>
<dbReference type="EMBL" id="CAJNOH010008539">
    <property type="protein sequence ID" value="CAF1481674.1"/>
    <property type="molecule type" value="Genomic_DNA"/>
</dbReference>
<feature type="repeat" description="TPR" evidence="3">
    <location>
        <begin position="926"/>
        <end position="959"/>
    </location>
</feature>
<gene>
    <name evidence="6" type="ORF">JXQ802_LOCUS54219</name>
    <name evidence="5" type="ORF">PYM288_LOCUS37789</name>
</gene>
<evidence type="ECO:0000256" key="2">
    <source>
        <dbReference type="ARBA" id="ARBA00022803"/>
    </source>
</evidence>
<feature type="compositionally biased region" description="Low complexity" evidence="4">
    <location>
        <begin position="10"/>
        <end position="27"/>
    </location>
</feature>
<feature type="repeat" description="TPR" evidence="3">
    <location>
        <begin position="642"/>
        <end position="675"/>
    </location>
</feature>
<feature type="repeat" description="TPR" evidence="3">
    <location>
        <begin position="800"/>
        <end position="833"/>
    </location>
</feature>
<feature type="repeat" description="TPR" evidence="3">
    <location>
        <begin position="516"/>
        <end position="549"/>
    </location>
</feature>